<feature type="transmembrane region" description="Helical" evidence="1">
    <location>
        <begin position="33"/>
        <end position="50"/>
    </location>
</feature>
<keyword evidence="1" id="KW-0812">Transmembrane</keyword>
<dbReference type="InterPro" id="IPR025671">
    <property type="entry name" value="HXXEE"/>
</dbReference>
<evidence type="ECO:0000313" key="2">
    <source>
        <dbReference type="EMBL" id="AAO03694.1"/>
    </source>
</evidence>
<accession>A0A0H2VE34</accession>
<keyword evidence="1" id="KW-1133">Transmembrane helix</keyword>
<dbReference type="RefSeq" id="WP_002505899.1">
    <property type="nucleotide sequence ID" value="NC_004461.1"/>
</dbReference>
<dbReference type="EMBL" id="AE015929">
    <property type="protein sequence ID" value="AAO03694.1"/>
    <property type="molecule type" value="Genomic_DNA"/>
</dbReference>
<reference evidence="2 3" key="1">
    <citation type="journal article" date="2003" name="Mol. Microbiol.">
        <title>Genome-based analysis of virulence genes in a non-biofilm-forming Staphylococcus epidermidis strain (ATCC 12228).</title>
        <authorList>
            <person name="Zhang Y.Q."/>
            <person name="Ren S.X."/>
            <person name="Li H.L."/>
            <person name="Wang Y.X."/>
            <person name="Fu G."/>
            <person name="Yang J."/>
            <person name="Qin Z.Q."/>
            <person name="Miao Y.G."/>
            <person name="Wang W.Y."/>
            <person name="Chen R.S."/>
            <person name="Shen Y."/>
            <person name="Chen Z."/>
            <person name="Yuan Z.H."/>
            <person name="Zhao G.P."/>
            <person name="Qu D."/>
            <person name="Danchin A."/>
            <person name="Wen Y.M."/>
        </authorList>
    </citation>
    <scope>NUCLEOTIDE SEQUENCE [LARGE SCALE GENOMIC DNA]</scope>
    <source>
        <strain evidence="3">ATCC 12228 / FDA PCI 1200</strain>
    </source>
</reference>
<dbReference type="OrthoDB" id="2591569at2"/>
<evidence type="ECO:0000313" key="3">
    <source>
        <dbReference type="Proteomes" id="UP000001411"/>
    </source>
</evidence>
<sequence>MNWIMKNSLYLVTLLNIFILIYMIIFWDNMSIAQRYIGIFNIGLVIHLWEEGKFPGGFTKMITEKLNFTQSNPNFGSFITVLLVILVSFVPFFLSNISFLVFACITLGYIEAIAHIIAIKMFDKKVPYTPGMISAVFILLPISIITTYHLISTDSMYPMAWAFSIIYLIVCVALAQRIVIQSSGMKYSEFLSNVKQTLLKR</sequence>
<feature type="transmembrane region" description="Helical" evidence="1">
    <location>
        <begin position="71"/>
        <end position="93"/>
    </location>
</feature>
<dbReference type="AlphaFoldDB" id="A0A0H2VE34"/>
<dbReference type="Proteomes" id="UP000001411">
    <property type="component" value="Chromosome"/>
</dbReference>
<proteinExistence type="predicted"/>
<feature type="transmembrane region" description="Helical" evidence="1">
    <location>
        <begin position="157"/>
        <end position="180"/>
    </location>
</feature>
<dbReference type="HOGENOM" id="CLU_1359704_0_0_9"/>
<dbReference type="PATRIC" id="fig|176280.10.peg.91"/>
<evidence type="ECO:0008006" key="4">
    <source>
        <dbReference type="Google" id="ProtNLM"/>
    </source>
</evidence>
<feature type="transmembrane region" description="Helical" evidence="1">
    <location>
        <begin position="99"/>
        <end position="119"/>
    </location>
</feature>
<gene>
    <name evidence="2" type="ordered locus">SE_0097</name>
</gene>
<feature type="transmembrane region" description="Helical" evidence="1">
    <location>
        <begin position="9"/>
        <end position="27"/>
    </location>
</feature>
<protein>
    <recommendedName>
        <fullName evidence="4">HXXEE domain-containing protein</fullName>
    </recommendedName>
</protein>
<evidence type="ECO:0000256" key="1">
    <source>
        <dbReference type="SAM" id="Phobius"/>
    </source>
</evidence>
<dbReference type="KEGG" id="sep:SE_0097"/>
<organism evidence="2 3">
    <name type="scientific">Staphylococcus epidermidis (strain ATCC 12228 / FDA PCI 1200)</name>
    <dbReference type="NCBI Taxonomy" id="176280"/>
    <lineage>
        <taxon>Bacteria</taxon>
        <taxon>Bacillati</taxon>
        <taxon>Bacillota</taxon>
        <taxon>Bacilli</taxon>
        <taxon>Bacillales</taxon>
        <taxon>Staphylococcaceae</taxon>
        <taxon>Staphylococcus</taxon>
    </lineage>
</organism>
<keyword evidence="1" id="KW-0472">Membrane</keyword>
<name>A0A0H2VE34_STAES</name>
<feature type="transmembrane region" description="Helical" evidence="1">
    <location>
        <begin position="131"/>
        <end position="151"/>
    </location>
</feature>
<dbReference type="Pfam" id="PF13787">
    <property type="entry name" value="HXXEE"/>
    <property type="match status" value="1"/>
</dbReference>